<proteinExistence type="predicted"/>
<dbReference type="EnsemblMetazoa" id="GAUT011340-RA">
    <property type="protein sequence ID" value="GAUT011340-PA"/>
    <property type="gene ID" value="GAUT011340"/>
</dbReference>
<sequence>MDCLTTSPKYNTTIEQKLKAQRAAKLYRRSSPKLRDLLREKCRIRFKEARHNSYARMRSISEEGEEHIPLKDLLRQEISELDFDINLQEEIYNELIEEINEWFVEQQEGEENYYVEVDETNALICPVCQKSNLVVYLNKDSRYNYRCKCSANFVFKEGPLVLHSLLSAEIDKHEQFCSKRLIFFVNPLTQQLEIICETCDYFSCFLAILWTGKKFSSYPHFKAIIATNRASGCVS</sequence>
<organism evidence="5 6">
    <name type="scientific">Glossina austeni</name>
    <name type="common">Savannah tsetse fly</name>
    <dbReference type="NCBI Taxonomy" id="7395"/>
    <lineage>
        <taxon>Eukaryota</taxon>
        <taxon>Metazoa</taxon>
        <taxon>Ecdysozoa</taxon>
        <taxon>Arthropoda</taxon>
        <taxon>Hexapoda</taxon>
        <taxon>Insecta</taxon>
        <taxon>Pterygota</taxon>
        <taxon>Neoptera</taxon>
        <taxon>Endopterygota</taxon>
        <taxon>Diptera</taxon>
        <taxon>Brachycera</taxon>
        <taxon>Muscomorpha</taxon>
        <taxon>Hippoboscoidea</taxon>
        <taxon>Glossinidae</taxon>
        <taxon>Glossina</taxon>
    </lineage>
</organism>
<dbReference type="STRING" id="7395.A0A1A9UPP2"/>
<keyword evidence="6" id="KW-1185">Reference proteome</keyword>
<dbReference type="PANTHER" id="PTHR31742:SF1">
    <property type="entry name" value="RPA-INTERACTING PROTEIN"/>
    <property type="match status" value="1"/>
</dbReference>
<dbReference type="VEuPathDB" id="VectorBase:GAUT011340"/>
<keyword evidence="3" id="KW-0862">Zinc</keyword>
<keyword evidence="1" id="KW-0479">Metal-binding</keyword>
<name>A0A1A9UPP2_GLOAU</name>
<dbReference type="GO" id="GO:0008270">
    <property type="term" value="F:zinc ion binding"/>
    <property type="evidence" value="ECO:0007669"/>
    <property type="project" value="UniProtKB-KW"/>
</dbReference>
<reference evidence="5" key="1">
    <citation type="submission" date="2020-05" db="UniProtKB">
        <authorList>
            <consortium name="EnsemblMetazoa"/>
        </authorList>
    </citation>
    <scope>IDENTIFICATION</scope>
    <source>
        <strain evidence="5">TTRI</strain>
    </source>
</reference>
<dbReference type="AlphaFoldDB" id="A0A1A9UPP2"/>
<dbReference type="Pfam" id="PF14768">
    <property type="entry name" value="RPA_interact_C"/>
    <property type="match status" value="1"/>
</dbReference>
<dbReference type="GO" id="GO:0006606">
    <property type="term" value="P:protein import into nucleus"/>
    <property type="evidence" value="ECO:0007669"/>
    <property type="project" value="TreeGrafter"/>
</dbReference>
<dbReference type="GO" id="GO:0005634">
    <property type="term" value="C:nucleus"/>
    <property type="evidence" value="ECO:0007669"/>
    <property type="project" value="TreeGrafter"/>
</dbReference>
<dbReference type="Proteomes" id="UP000078200">
    <property type="component" value="Unassembled WGS sequence"/>
</dbReference>
<dbReference type="InterPro" id="IPR028156">
    <property type="entry name" value="RIP"/>
</dbReference>
<evidence type="ECO:0000313" key="5">
    <source>
        <dbReference type="EnsemblMetazoa" id="GAUT011340-PA"/>
    </source>
</evidence>
<dbReference type="PANTHER" id="PTHR31742">
    <property type="entry name" value="RPA-INTERACTING PROTEIN RPAIN"/>
    <property type="match status" value="1"/>
</dbReference>
<evidence type="ECO:0000313" key="6">
    <source>
        <dbReference type="Proteomes" id="UP000078200"/>
    </source>
</evidence>
<feature type="domain" description="RPA-interacting protein C-terminal" evidence="4">
    <location>
        <begin position="124"/>
        <end position="203"/>
    </location>
</feature>
<evidence type="ECO:0000256" key="1">
    <source>
        <dbReference type="ARBA" id="ARBA00022723"/>
    </source>
</evidence>
<evidence type="ECO:0000256" key="2">
    <source>
        <dbReference type="ARBA" id="ARBA00022771"/>
    </source>
</evidence>
<evidence type="ECO:0000259" key="4">
    <source>
        <dbReference type="Pfam" id="PF14768"/>
    </source>
</evidence>
<evidence type="ECO:0000256" key="3">
    <source>
        <dbReference type="ARBA" id="ARBA00022833"/>
    </source>
</evidence>
<keyword evidence="2" id="KW-0863">Zinc-finger</keyword>
<protein>
    <recommendedName>
        <fullName evidence="4">RPA-interacting protein C-terminal domain-containing protein</fullName>
    </recommendedName>
</protein>
<accession>A0A1A9UPP2</accession>
<dbReference type="InterPro" id="IPR028159">
    <property type="entry name" value="RPA_interact_C_dom"/>
</dbReference>